<dbReference type="PANTHER" id="PTHR12587:SF15">
    <property type="entry name" value="LIPRIN-ALPHA-1"/>
    <property type="match status" value="1"/>
</dbReference>
<dbReference type="InterPro" id="IPR001660">
    <property type="entry name" value="SAM"/>
</dbReference>
<organism evidence="5 6">
    <name type="scientific">Bos mutus</name>
    <name type="common">wild yak</name>
    <dbReference type="NCBI Taxonomy" id="72004"/>
    <lineage>
        <taxon>Eukaryota</taxon>
        <taxon>Metazoa</taxon>
        <taxon>Chordata</taxon>
        <taxon>Craniata</taxon>
        <taxon>Vertebrata</taxon>
        <taxon>Euteleostomi</taxon>
        <taxon>Mammalia</taxon>
        <taxon>Eutheria</taxon>
        <taxon>Laurasiatheria</taxon>
        <taxon>Artiodactyla</taxon>
        <taxon>Ruminantia</taxon>
        <taxon>Pecora</taxon>
        <taxon>Bovidae</taxon>
        <taxon>Bovinae</taxon>
        <taxon>Bos</taxon>
    </lineage>
</organism>
<sequence length="300" mass="32179">MLLHAADVLVWSNDRVIRWILSIGLKEYANNLVESGVHGALLALDETFDFNALALLLQIPTQNTQARAVLEREFNNLLVMGTDRRFDEDDDKSFRRAPSWRKKFRPKDVRGLAAGSAETLPANFRVPSSLSSPSVQPRKVQPDEREIDTHACRDARVADSAQELLHETVGSLSGHTSQPSAPVHAGQMAGSLLSDGGGRPPPVPTVVGPLHTGNKVHLGKAFAMLDTFGERAYREAASSLRQSSCSRSLGLLDSEGFRPVSCSISSPQSSALSGARAGDSSDVLLLGPGEDAELEAAGFC</sequence>
<dbReference type="InterPro" id="IPR037622">
    <property type="entry name" value="LIP-1_SAM_3"/>
</dbReference>
<dbReference type="EMBL" id="VBQZ03000064">
    <property type="protein sequence ID" value="MXQ90513.1"/>
    <property type="molecule type" value="Genomic_DNA"/>
</dbReference>
<name>A0A6B0RT63_9CETA</name>
<evidence type="ECO:0000256" key="3">
    <source>
        <dbReference type="SAM" id="MobiDB-lite"/>
    </source>
</evidence>
<dbReference type="CDD" id="cd09568">
    <property type="entry name" value="SAM_liprin-alpha1_2_3_4_repeat3"/>
    <property type="match status" value="1"/>
</dbReference>
<feature type="region of interest" description="Disordered" evidence="3">
    <location>
        <begin position="171"/>
        <end position="202"/>
    </location>
</feature>
<evidence type="ECO:0000313" key="6">
    <source>
        <dbReference type="Proteomes" id="UP000322234"/>
    </source>
</evidence>
<feature type="compositionally biased region" description="Polar residues" evidence="3">
    <location>
        <begin position="171"/>
        <end position="180"/>
    </location>
</feature>
<dbReference type="InterPro" id="IPR013761">
    <property type="entry name" value="SAM/pointed_sf"/>
</dbReference>
<evidence type="ECO:0000256" key="2">
    <source>
        <dbReference type="ARBA" id="ARBA00023054"/>
    </source>
</evidence>
<dbReference type="FunFam" id="1.10.150.50:FF:000004">
    <property type="entry name" value="PTPRF interacting protein alpha 1"/>
    <property type="match status" value="1"/>
</dbReference>
<dbReference type="SMART" id="SM00454">
    <property type="entry name" value="SAM"/>
    <property type="match status" value="1"/>
</dbReference>
<dbReference type="Pfam" id="PF07647">
    <property type="entry name" value="SAM_2"/>
    <property type="match status" value="1"/>
</dbReference>
<dbReference type="AlphaFoldDB" id="A0A6B0RT63"/>
<accession>A0A6B0RT63</accession>
<comment type="caution">
    <text evidence="5">The sequence shown here is derived from an EMBL/GenBank/DDBJ whole genome shotgun (WGS) entry which is preliminary data.</text>
</comment>
<keyword evidence="6" id="KW-1185">Reference proteome</keyword>
<dbReference type="PROSITE" id="PS50105">
    <property type="entry name" value="SAM_DOMAIN"/>
    <property type="match status" value="1"/>
</dbReference>
<keyword evidence="2" id="KW-0175">Coiled coil</keyword>
<reference evidence="5" key="1">
    <citation type="submission" date="2019-10" db="EMBL/GenBank/DDBJ databases">
        <title>The sequence and de novo assembly of the wild yak genome.</title>
        <authorList>
            <person name="Liu Y."/>
        </authorList>
    </citation>
    <scope>NUCLEOTIDE SEQUENCE [LARGE SCALE GENOMIC DNA]</scope>
    <source>
        <strain evidence="5">WY2019</strain>
    </source>
</reference>
<feature type="compositionally biased region" description="Low complexity" evidence="3">
    <location>
        <begin position="126"/>
        <end position="135"/>
    </location>
</feature>
<dbReference type="PANTHER" id="PTHR12587">
    <property type="entry name" value="LAR INTERACTING PROTEIN LIP -RELATED PROTEIN"/>
    <property type="match status" value="1"/>
</dbReference>
<keyword evidence="1" id="KW-0677">Repeat</keyword>
<protein>
    <recommendedName>
        <fullName evidence="4">SAM domain-containing protein</fullName>
    </recommendedName>
</protein>
<feature type="region of interest" description="Disordered" evidence="3">
    <location>
        <begin position="123"/>
        <end position="148"/>
    </location>
</feature>
<dbReference type="SUPFAM" id="SSF47769">
    <property type="entry name" value="SAM/Pointed domain"/>
    <property type="match status" value="1"/>
</dbReference>
<dbReference type="Gene3D" id="1.10.150.50">
    <property type="entry name" value="Transcription Factor, Ets-1"/>
    <property type="match status" value="1"/>
</dbReference>
<gene>
    <name evidence="5" type="ORF">E5288_WYG016237</name>
</gene>
<evidence type="ECO:0000313" key="5">
    <source>
        <dbReference type="EMBL" id="MXQ90513.1"/>
    </source>
</evidence>
<dbReference type="GO" id="GO:0048786">
    <property type="term" value="C:presynaptic active zone"/>
    <property type="evidence" value="ECO:0007669"/>
    <property type="project" value="TreeGrafter"/>
</dbReference>
<feature type="domain" description="SAM" evidence="4">
    <location>
        <begin position="11"/>
        <end position="80"/>
    </location>
</feature>
<evidence type="ECO:0000259" key="4">
    <source>
        <dbReference type="PROSITE" id="PS50105"/>
    </source>
</evidence>
<dbReference type="Proteomes" id="UP000322234">
    <property type="component" value="Unassembled WGS sequence"/>
</dbReference>
<dbReference type="GO" id="GO:0050808">
    <property type="term" value="P:synapse organization"/>
    <property type="evidence" value="ECO:0007669"/>
    <property type="project" value="TreeGrafter"/>
</dbReference>
<evidence type="ECO:0000256" key="1">
    <source>
        <dbReference type="ARBA" id="ARBA00022737"/>
    </source>
</evidence>
<proteinExistence type="predicted"/>
<dbReference type="InterPro" id="IPR029515">
    <property type="entry name" value="Liprin"/>
</dbReference>